<comment type="caution">
    <text evidence="1">The sequence shown here is derived from an EMBL/GenBank/DDBJ whole genome shotgun (WGS) entry which is preliminary data.</text>
</comment>
<dbReference type="PATRIC" id="fig|727.582.peg.525"/>
<reference evidence="1 2" key="1">
    <citation type="submission" date="2014-05" db="EMBL/GenBank/DDBJ databases">
        <title>Methylome analysis of the phasevarions of Haemophilus influenzae.</title>
        <authorList>
            <person name="Atack J.M."/>
            <person name="Fox K.L."/>
            <person name="Power P.M."/>
            <person name="Clark T."/>
            <person name="Jurcisek J."/>
            <person name="Korlach J."/>
            <person name="Bakaletz L.O."/>
            <person name="Jennings M.P."/>
        </authorList>
    </citation>
    <scope>NUCLEOTIDE SEQUENCE [LARGE SCALE GENOMIC DNA]</scope>
    <source>
        <strain evidence="1 2">1209</strain>
    </source>
</reference>
<name>A0A158SVT6_HAEIF</name>
<dbReference type="Proteomes" id="UP000050700">
    <property type="component" value="Unassembled WGS sequence"/>
</dbReference>
<proteinExistence type="predicted"/>
<evidence type="ECO:0000313" key="2">
    <source>
        <dbReference type="Proteomes" id="UP000050700"/>
    </source>
</evidence>
<accession>A0A158SVT6</accession>
<dbReference type="AlphaFoldDB" id="A0A158SVT6"/>
<protein>
    <submittedName>
        <fullName evidence="1">Uncharacterized protein</fullName>
    </submittedName>
</protein>
<dbReference type="EMBL" id="JMQP01000002">
    <property type="protein sequence ID" value="KIS34980.1"/>
    <property type="molecule type" value="Genomic_DNA"/>
</dbReference>
<gene>
    <name evidence="1" type="ORF">NTHI1209_00583</name>
</gene>
<evidence type="ECO:0000313" key="1">
    <source>
        <dbReference type="EMBL" id="KIS34980.1"/>
    </source>
</evidence>
<sequence length="59" mass="6736">MIIANHPTDKINQKCGQKSKIISYQRRDGSLPDLCNELNASFVLILFILGKDQQSHYKC</sequence>
<organism evidence="1 2">
    <name type="scientific">Haemophilus influenzae</name>
    <dbReference type="NCBI Taxonomy" id="727"/>
    <lineage>
        <taxon>Bacteria</taxon>
        <taxon>Pseudomonadati</taxon>
        <taxon>Pseudomonadota</taxon>
        <taxon>Gammaproteobacteria</taxon>
        <taxon>Pasteurellales</taxon>
        <taxon>Pasteurellaceae</taxon>
        <taxon>Haemophilus</taxon>
    </lineage>
</organism>